<evidence type="ECO:0000259" key="1">
    <source>
        <dbReference type="Pfam" id="PF03869"/>
    </source>
</evidence>
<accession>A0AAW4XQH5</accession>
<gene>
    <name evidence="2" type="ORF">LPW39_01575</name>
</gene>
<dbReference type="InterPro" id="IPR010985">
    <property type="entry name" value="Ribbon_hlx_hlx"/>
</dbReference>
<dbReference type="GO" id="GO:0006355">
    <property type="term" value="P:regulation of DNA-templated transcription"/>
    <property type="evidence" value="ECO:0007669"/>
    <property type="project" value="InterPro"/>
</dbReference>
<sequence>MQQPNTAVGLERKDQFVLRFPESNMRKEIKARAAMNERSMNAELIYLIKRGQAEEQKKSAAA</sequence>
<comment type="caution">
    <text evidence="2">The sequence shown here is derived from an EMBL/GenBank/DDBJ whole genome shotgun (WGS) entry which is preliminary data.</text>
</comment>
<dbReference type="Gene3D" id="1.10.1220.10">
    <property type="entry name" value="Met repressor-like"/>
    <property type="match status" value="1"/>
</dbReference>
<organism evidence="2 3">
    <name type="scientific">Comamonas koreensis</name>
    <dbReference type="NCBI Taxonomy" id="160825"/>
    <lineage>
        <taxon>Bacteria</taxon>
        <taxon>Pseudomonadati</taxon>
        <taxon>Pseudomonadota</taxon>
        <taxon>Betaproteobacteria</taxon>
        <taxon>Burkholderiales</taxon>
        <taxon>Comamonadaceae</taxon>
        <taxon>Comamonas</taxon>
    </lineage>
</organism>
<dbReference type="RefSeq" id="WP_230770732.1">
    <property type="nucleotide sequence ID" value="NZ_JAJNCT010000003.1"/>
</dbReference>
<dbReference type="InterPro" id="IPR013321">
    <property type="entry name" value="Arc_rbn_hlx_hlx"/>
</dbReference>
<dbReference type="Proteomes" id="UP001199260">
    <property type="component" value="Unassembled WGS sequence"/>
</dbReference>
<proteinExistence type="predicted"/>
<dbReference type="GO" id="GO:0003677">
    <property type="term" value="F:DNA binding"/>
    <property type="evidence" value="ECO:0007669"/>
    <property type="project" value="UniProtKB-KW"/>
</dbReference>
<dbReference type="SUPFAM" id="SSF47598">
    <property type="entry name" value="Ribbon-helix-helix"/>
    <property type="match status" value="1"/>
</dbReference>
<evidence type="ECO:0000313" key="2">
    <source>
        <dbReference type="EMBL" id="MCD2163823.1"/>
    </source>
</evidence>
<dbReference type="EMBL" id="JAJNCT010000003">
    <property type="protein sequence ID" value="MCD2163823.1"/>
    <property type="molecule type" value="Genomic_DNA"/>
</dbReference>
<evidence type="ECO:0000313" key="3">
    <source>
        <dbReference type="Proteomes" id="UP001199260"/>
    </source>
</evidence>
<protein>
    <submittedName>
        <fullName evidence="2">Arc family DNA-binding protein</fullName>
    </submittedName>
</protein>
<keyword evidence="3" id="KW-1185">Reference proteome</keyword>
<dbReference type="Pfam" id="PF03869">
    <property type="entry name" value="Arc"/>
    <property type="match status" value="1"/>
</dbReference>
<name>A0AAW4XQH5_9BURK</name>
<feature type="domain" description="Arc-like DNA binding" evidence="1">
    <location>
        <begin position="13"/>
        <end position="48"/>
    </location>
</feature>
<reference evidence="2 3" key="1">
    <citation type="submission" date="2021-11" db="EMBL/GenBank/DDBJ databases">
        <title>Genome sequence.</title>
        <authorList>
            <person name="Sun Q."/>
        </authorList>
    </citation>
    <scope>NUCLEOTIDE SEQUENCE [LARGE SCALE GENOMIC DNA]</scope>
    <source>
        <strain evidence="2 3">KCTC 12005</strain>
    </source>
</reference>
<dbReference type="AlphaFoldDB" id="A0AAW4XQH5"/>
<dbReference type="InterPro" id="IPR005569">
    <property type="entry name" value="Arc_DNA-bd_dom"/>
</dbReference>
<keyword evidence="2" id="KW-0238">DNA-binding</keyword>